<evidence type="ECO:0000256" key="5">
    <source>
        <dbReference type="ARBA" id="ARBA00023274"/>
    </source>
</evidence>
<comment type="caution">
    <text evidence="9">The sequence shown here is derived from an EMBL/GenBank/DDBJ whole genome shotgun (WGS) entry which is preliminary data.</text>
</comment>
<dbReference type="PANTHER" id="PTHR23105">
    <property type="entry name" value="RIBOSOMAL PROTEIN L7AE FAMILY MEMBER"/>
    <property type="match status" value="1"/>
</dbReference>
<comment type="function">
    <text evidence="6">Required for ribosome biogenesis. Part of a complex which catalyzes pseudouridylation of rRNA. This involves the isomerization of uridine such that the ribose is subsequently attached to C5, instead of the normal N1. Pseudouridine ('psi') residues may serve to stabilize the conformation of rRNAs.</text>
</comment>
<dbReference type="Pfam" id="PF01248">
    <property type="entry name" value="Ribosomal_L7Ae"/>
    <property type="match status" value="1"/>
</dbReference>
<dbReference type="GO" id="GO:0000398">
    <property type="term" value="P:mRNA splicing, via spliceosome"/>
    <property type="evidence" value="ECO:0007669"/>
    <property type="project" value="UniProtKB-UniRule"/>
</dbReference>
<reference evidence="9 10" key="1">
    <citation type="submission" date="2024-11" db="EMBL/GenBank/DDBJ databases">
        <title>Chromosome-level genome assembly of the freshwater bivalve Anodonta woodiana.</title>
        <authorList>
            <person name="Chen X."/>
        </authorList>
    </citation>
    <scope>NUCLEOTIDE SEQUENCE [LARGE SCALE GENOMIC DNA]</scope>
    <source>
        <strain evidence="9">MN2024</strain>
        <tissue evidence="9">Gills</tissue>
    </source>
</reference>
<keyword evidence="10" id="KW-1185">Reference proteome</keyword>
<dbReference type="SUPFAM" id="SSF55315">
    <property type="entry name" value="L30e-like"/>
    <property type="match status" value="1"/>
</dbReference>
<dbReference type="InterPro" id="IPR018492">
    <property type="entry name" value="Ribosomal_eL8/Nhp2"/>
</dbReference>
<evidence type="ECO:0000313" key="9">
    <source>
        <dbReference type="EMBL" id="KAL3864050.1"/>
    </source>
</evidence>
<dbReference type="InterPro" id="IPR050257">
    <property type="entry name" value="eL8/uL1-like"/>
</dbReference>
<accession>A0ABD3VR39</accession>
<dbReference type="GO" id="GO:0031120">
    <property type="term" value="P:snRNA pseudouridine synthesis"/>
    <property type="evidence" value="ECO:0007669"/>
    <property type="project" value="UniProtKB-UniRule"/>
</dbReference>
<dbReference type="InterPro" id="IPR002415">
    <property type="entry name" value="H/ACA_rnp_Nhp2-like"/>
</dbReference>
<proteinExistence type="inferred from homology"/>
<evidence type="ECO:0000256" key="7">
    <source>
        <dbReference type="SAM" id="MobiDB-lite"/>
    </source>
</evidence>
<dbReference type="Proteomes" id="UP001634394">
    <property type="component" value="Unassembled WGS sequence"/>
</dbReference>
<feature type="domain" description="Ribosomal protein eL8/eL30/eS12/Gadd45" evidence="8">
    <location>
        <begin position="48"/>
        <end position="140"/>
    </location>
</feature>
<evidence type="ECO:0000256" key="2">
    <source>
        <dbReference type="ARBA" id="ARBA00007337"/>
    </source>
</evidence>
<keyword evidence="5 6" id="KW-0687">Ribonucleoprotein</keyword>
<name>A0ABD3VR39_SINWO</name>
<evidence type="ECO:0000256" key="1">
    <source>
        <dbReference type="ARBA" id="ARBA00004604"/>
    </source>
</evidence>
<evidence type="ECO:0000256" key="4">
    <source>
        <dbReference type="ARBA" id="ARBA00023242"/>
    </source>
</evidence>
<dbReference type="GO" id="GO:0003723">
    <property type="term" value="F:RNA binding"/>
    <property type="evidence" value="ECO:0007669"/>
    <property type="project" value="UniProtKB-UniRule"/>
</dbReference>
<dbReference type="AlphaFoldDB" id="A0ABD3VR39"/>
<dbReference type="PRINTS" id="PR00881">
    <property type="entry name" value="L7ARS6FAMILY"/>
</dbReference>
<keyword evidence="3 6" id="KW-0694">RNA-binding</keyword>
<organism evidence="9 10">
    <name type="scientific">Sinanodonta woodiana</name>
    <name type="common">Chinese pond mussel</name>
    <name type="synonym">Anodonta woodiana</name>
    <dbReference type="NCBI Taxonomy" id="1069815"/>
    <lineage>
        <taxon>Eukaryota</taxon>
        <taxon>Metazoa</taxon>
        <taxon>Spiralia</taxon>
        <taxon>Lophotrochozoa</taxon>
        <taxon>Mollusca</taxon>
        <taxon>Bivalvia</taxon>
        <taxon>Autobranchia</taxon>
        <taxon>Heteroconchia</taxon>
        <taxon>Palaeoheterodonta</taxon>
        <taxon>Unionida</taxon>
        <taxon>Unionoidea</taxon>
        <taxon>Unionidae</taxon>
        <taxon>Unioninae</taxon>
        <taxon>Sinanodonta</taxon>
    </lineage>
</organism>
<evidence type="ECO:0000259" key="8">
    <source>
        <dbReference type="Pfam" id="PF01248"/>
    </source>
</evidence>
<dbReference type="Gene3D" id="3.30.1330.30">
    <property type="match status" value="1"/>
</dbReference>
<evidence type="ECO:0000256" key="6">
    <source>
        <dbReference type="RuleBase" id="RU366039"/>
    </source>
</evidence>
<evidence type="ECO:0000313" key="10">
    <source>
        <dbReference type="Proteomes" id="UP001634394"/>
    </source>
</evidence>
<evidence type="ECO:0000256" key="3">
    <source>
        <dbReference type="ARBA" id="ARBA00022884"/>
    </source>
</evidence>
<dbReference type="InterPro" id="IPR029064">
    <property type="entry name" value="Ribosomal_eL30-like_sf"/>
</dbReference>
<protein>
    <recommendedName>
        <fullName evidence="6">H/ACA ribonucleoprotein complex subunit 2</fullName>
    </recommendedName>
    <alternativeName>
        <fullName evidence="6">Nucleolar protein family A member 2</fullName>
    </alternativeName>
</protein>
<comment type="similarity">
    <text evidence="2 6">Belongs to the eukaryotic ribosomal protein eL8 family.</text>
</comment>
<gene>
    <name evidence="9" type="ORF">ACJMK2_005761</name>
</gene>
<dbReference type="PRINTS" id="PR00883">
    <property type="entry name" value="NUCLEARHMG"/>
</dbReference>
<comment type="function">
    <text evidence="6">Common component of the spliceosome and rRNA processing machinery.</text>
</comment>
<feature type="region of interest" description="Disordered" evidence="7">
    <location>
        <begin position="1"/>
        <end position="21"/>
    </location>
</feature>
<sequence length="155" mass="17525">MGKEKREKRKSEDGDVSEGKGSKTLWEEKIRFLCAIAQPLASRKLTKRLYKVVKKASKHKQLRKGVREVQKFVRKGERGILLLAGDVSPVDVISHMPVVCEESNIPYCYTPSKDDLGAACGSKRQTCMLLIKPHDDYRDAYDECFEAVKGIPMPI</sequence>
<comment type="subcellular location">
    <subcellularLocation>
        <location evidence="1 6">Nucleus</location>
        <location evidence="1 6">Nucleolus</location>
    </subcellularLocation>
</comment>
<dbReference type="EMBL" id="JBJQND010000010">
    <property type="protein sequence ID" value="KAL3864050.1"/>
    <property type="molecule type" value="Genomic_DNA"/>
</dbReference>
<dbReference type="GO" id="GO:0031429">
    <property type="term" value="C:box H/ACA snoRNP complex"/>
    <property type="evidence" value="ECO:0007669"/>
    <property type="project" value="UniProtKB-UniRule"/>
</dbReference>
<dbReference type="InterPro" id="IPR004038">
    <property type="entry name" value="Ribosomal_eL8/eL30/eS12/Gad45"/>
</dbReference>
<keyword evidence="4 6" id="KW-0539">Nucleus</keyword>